<name>A0A1G6SPD5_9PSEU</name>
<organism evidence="5 6">
    <name type="scientific">Actinokineospora iranica</name>
    <dbReference type="NCBI Taxonomy" id="1271860"/>
    <lineage>
        <taxon>Bacteria</taxon>
        <taxon>Bacillati</taxon>
        <taxon>Actinomycetota</taxon>
        <taxon>Actinomycetes</taxon>
        <taxon>Pseudonocardiales</taxon>
        <taxon>Pseudonocardiaceae</taxon>
        <taxon>Actinokineospora</taxon>
    </lineage>
</organism>
<evidence type="ECO:0000256" key="2">
    <source>
        <dbReference type="ARBA" id="ARBA00006411"/>
    </source>
</evidence>
<dbReference type="EMBL" id="FMZZ01000008">
    <property type="protein sequence ID" value="SDD18025.1"/>
    <property type="molecule type" value="Genomic_DNA"/>
</dbReference>
<accession>A0A1G6SPD5</accession>
<proteinExistence type="inferred from homology"/>
<keyword evidence="4" id="KW-0143">Chaperone</keyword>
<dbReference type="AlphaFoldDB" id="A0A1G6SPD5"/>
<dbReference type="Proteomes" id="UP000199501">
    <property type="component" value="Unassembled WGS sequence"/>
</dbReference>
<protein>
    <submittedName>
        <fullName evidence="5">EspG family protein</fullName>
    </submittedName>
</protein>
<evidence type="ECO:0000256" key="4">
    <source>
        <dbReference type="ARBA" id="ARBA00023186"/>
    </source>
</evidence>
<keyword evidence="6" id="KW-1185">Reference proteome</keyword>
<dbReference type="OrthoDB" id="3636570at2"/>
<comment type="subcellular location">
    <subcellularLocation>
        <location evidence="1">Cytoplasm</location>
    </subcellularLocation>
</comment>
<reference evidence="6" key="1">
    <citation type="submission" date="2016-10" db="EMBL/GenBank/DDBJ databases">
        <authorList>
            <person name="Varghese N."/>
            <person name="Submissions S."/>
        </authorList>
    </citation>
    <scope>NUCLEOTIDE SEQUENCE [LARGE SCALE GENOMIC DNA]</scope>
    <source>
        <strain evidence="6">IBRC-M 10403</strain>
    </source>
</reference>
<evidence type="ECO:0000256" key="1">
    <source>
        <dbReference type="ARBA" id="ARBA00004496"/>
    </source>
</evidence>
<comment type="similarity">
    <text evidence="2">Belongs to the EspG family.</text>
</comment>
<dbReference type="STRING" id="1271860.SAMN05216174_10865"/>
<dbReference type="RefSeq" id="WP_091451849.1">
    <property type="nucleotide sequence ID" value="NZ_FMZZ01000008.1"/>
</dbReference>
<dbReference type="InterPro" id="IPR025734">
    <property type="entry name" value="EspG"/>
</dbReference>
<keyword evidence="3" id="KW-0963">Cytoplasm</keyword>
<evidence type="ECO:0000313" key="6">
    <source>
        <dbReference type="Proteomes" id="UP000199501"/>
    </source>
</evidence>
<evidence type="ECO:0000313" key="5">
    <source>
        <dbReference type="EMBL" id="SDD18025.1"/>
    </source>
</evidence>
<gene>
    <name evidence="5" type="ORF">SAMN05216174_10865</name>
</gene>
<sequence>MATLSLAGFDVLWSDLGLGAVPFPLEVPSHGDTLDERARIKAVTHRVLERDGLVRSGRPVPELEDALRLLAAPQLAVSLVVMLTAGGERPRKALAVSRGRQAVLAVQREQTVRLSEVRDTAVIMSVVDLVPGNRPGPGRSITLSASRPVEPGNLMRPALEQAGGPESRQLKAVLERPLLRAGILGLTSRTPQGKPRRLPGVVWVDNDQGRYALSVTRGPDGAEWTTLTPADNARLAARLGELLAT</sequence>
<dbReference type="Pfam" id="PF14011">
    <property type="entry name" value="ESX-1_EspG"/>
    <property type="match status" value="1"/>
</dbReference>
<evidence type="ECO:0000256" key="3">
    <source>
        <dbReference type="ARBA" id="ARBA00022490"/>
    </source>
</evidence>